<dbReference type="GO" id="GO:0046872">
    <property type="term" value="F:metal ion binding"/>
    <property type="evidence" value="ECO:0007669"/>
    <property type="project" value="UniProtKB-KW"/>
</dbReference>
<dbReference type="PaxDb" id="121845-A0A1S3DIY3"/>
<keyword evidence="5" id="KW-1185">Reference proteome</keyword>
<dbReference type="Gene3D" id="2.60.120.620">
    <property type="entry name" value="q2cbj1_9rhob like domain"/>
    <property type="match status" value="1"/>
</dbReference>
<reference evidence="6" key="1">
    <citation type="submission" date="2025-08" db="UniProtKB">
        <authorList>
            <consortium name="RefSeq"/>
        </authorList>
    </citation>
    <scope>IDENTIFICATION</scope>
</reference>
<keyword evidence="2" id="KW-0847">Vitamin C</keyword>
<evidence type="ECO:0000313" key="6">
    <source>
        <dbReference type="RefSeq" id="XP_008482703.1"/>
    </source>
</evidence>
<protein>
    <submittedName>
        <fullName evidence="6">Prolyl 4-hydroxylase subunit alpha-2-like</fullName>
    </submittedName>
</protein>
<evidence type="ECO:0000256" key="3">
    <source>
        <dbReference type="ARBA" id="ARBA00023004"/>
    </source>
</evidence>
<dbReference type="GO" id="GO:0004656">
    <property type="term" value="F:procollagen-proline 4-dioxygenase activity"/>
    <property type="evidence" value="ECO:0007669"/>
    <property type="project" value="TreeGrafter"/>
</dbReference>
<proteinExistence type="predicted"/>
<keyword evidence="1" id="KW-0479">Metal-binding</keyword>
<dbReference type="GeneID" id="103519396"/>
<evidence type="ECO:0000256" key="1">
    <source>
        <dbReference type="ARBA" id="ARBA00022723"/>
    </source>
</evidence>
<dbReference type="GO" id="GO:0005783">
    <property type="term" value="C:endoplasmic reticulum"/>
    <property type="evidence" value="ECO:0007669"/>
    <property type="project" value="TreeGrafter"/>
</dbReference>
<dbReference type="InterPro" id="IPR044862">
    <property type="entry name" value="Pro_4_hyd_alph_FE2OG_OXY"/>
</dbReference>
<dbReference type="PANTHER" id="PTHR10869:SF244">
    <property type="entry name" value="PROLYL 4-HYDROXYLASE SUBUNIT ALPHA-2"/>
    <property type="match status" value="1"/>
</dbReference>
<evidence type="ECO:0000256" key="2">
    <source>
        <dbReference type="ARBA" id="ARBA00022896"/>
    </source>
</evidence>
<dbReference type="KEGG" id="dci:103519396"/>
<name>A0A1S3DIY3_DIACI</name>
<keyword evidence="3" id="KW-0408">Iron</keyword>
<dbReference type="AlphaFoldDB" id="A0A1S3DIY3"/>
<dbReference type="PANTHER" id="PTHR10869">
    <property type="entry name" value="PROLYL 4-HYDROXYLASE ALPHA SUBUNIT"/>
    <property type="match status" value="1"/>
</dbReference>
<sequence length="82" mass="9300">MDSSPQEETMRIATMLFYLSDVQLGGATVFPHFNLTVQARKGTAILWYNTHTSGEIDNRMVHSACPVLLGHKWSKYTFLLKP</sequence>
<dbReference type="RefSeq" id="XP_008482703.1">
    <property type="nucleotide sequence ID" value="XM_008484481.2"/>
</dbReference>
<evidence type="ECO:0000259" key="4">
    <source>
        <dbReference type="Pfam" id="PF13640"/>
    </source>
</evidence>
<gene>
    <name evidence="6" type="primary">LOC103519396</name>
</gene>
<dbReference type="Proteomes" id="UP000079169">
    <property type="component" value="Unplaced"/>
</dbReference>
<feature type="domain" description="Prolyl 4-hydroxylase alpha subunit Fe(2+) 2OG dioxygenase" evidence="4">
    <location>
        <begin position="6"/>
        <end position="76"/>
    </location>
</feature>
<dbReference type="InterPro" id="IPR045054">
    <property type="entry name" value="P4HA-like"/>
</dbReference>
<dbReference type="Pfam" id="PF13640">
    <property type="entry name" value="2OG-FeII_Oxy_3"/>
    <property type="match status" value="1"/>
</dbReference>
<dbReference type="GO" id="GO:0031418">
    <property type="term" value="F:L-ascorbic acid binding"/>
    <property type="evidence" value="ECO:0007669"/>
    <property type="project" value="UniProtKB-KW"/>
</dbReference>
<evidence type="ECO:0000313" key="5">
    <source>
        <dbReference type="Proteomes" id="UP000079169"/>
    </source>
</evidence>
<dbReference type="STRING" id="121845.A0A1S3DIY3"/>
<accession>A0A1S3DIY3</accession>
<dbReference type="OMA" id="KWIHAND"/>
<organism evidence="5 6">
    <name type="scientific">Diaphorina citri</name>
    <name type="common">Asian citrus psyllid</name>
    <dbReference type="NCBI Taxonomy" id="121845"/>
    <lineage>
        <taxon>Eukaryota</taxon>
        <taxon>Metazoa</taxon>
        <taxon>Ecdysozoa</taxon>
        <taxon>Arthropoda</taxon>
        <taxon>Hexapoda</taxon>
        <taxon>Insecta</taxon>
        <taxon>Pterygota</taxon>
        <taxon>Neoptera</taxon>
        <taxon>Paraneoptera</taxon>
        <taxon>Hemiptera</taxon>
        <taxon>Sternorrhyncha</taxon>
        <taxon>Psylloidea</taxon>
        <taxon>Psyllidae</taxon>
        <taxon>Diaphorininae</taxon>
        <taxon>Diaphorina</taxon>
    </lineage>
</organism>